<organism evidence="1 2">
    <name type="scientific">Oleidesulfovibrio alaskensis (strain ATCC BAA-1058 / DSM 17464 / G20)</name>
    <name type="common">Desulfovibrio alaskensis</name>
    <dbReference type="NCBI Taxonomy" id="207559"/>
    <lineage>
        <taxon>Bacteria</taxon>
        <taxon>Pseudomonadati</taxon>
        <taxon>Thermodesulfobacteriota</taxon>
        <taxon>Desulfovibrionia</taxon>
        <taxon>Desulfovibrionales</taxon>
        <taxon>Desulfovibrionaceae</taxon>
        <taxon>Oleidesulfovibrio</taxon>
    </lineage>
</organism>
<sequence>MSTRTRKPVAPVKPVALELLLFYPCPFCEHKIPMLNPVKPTVAKCDSCLNTFPVVPVDARTLSFLKVILDNGKASIDPDFM</sequence>
<dbReference type="RefSeq" id="WP_011367686.1">
    <property type="nucleotide sequence ID" value="NC_007519.1"/>
</dbReference>
<dbReference type="STRING" id="207559.Dde_1758"/>
<proteinExistence type="predicted"/>
<dbReference type="EMBL" id="CP000112">
    <property type="protein sequence ID" value="ABB38555.1"/>
    <property type="molecule type" value="Genomic_DNA"/>
</dbReference>
<keyword evidence="2" id="KW-1185">Reference proteome</keyword>
<gene>
    <name evidence="1" type="ordered locus">Dde_1758</name>
</gene>
<dbReference type="eggNOG" id="ENOG50345RY">
    <property type="taxonomic scope" value="Bacteria"/>
</dbReference>
<reference evidence="1 2" key="1">
    <citation type="journal article" date="2011" name="J. Bacteriol.">
        <title>Complete genome sequence and updated annotation of Desulfovibrio alaskensis G20.</title>
        <authorList>
            <person name="Hauser L.J."/>
            <person name="Land M.L."/>
            <person name="Brown S.D."/>
            <person name="Larimer F."/>
            <person name="Keller K.L."/>
            <person name="Rapp-Giles B.J."/>
            <person name="Price M.N."/>
            <person name="Lin M."/>
            <person name="Bruce D.C."/>
            <person name="Detter J.C."/>
            <person name="Tapia R."/>
            <person name="Han C.S."/>
            <person name="Goodwin L.A."/>
            <person name="Cheng J.F."/>
            <person name="Pitluck S."/>
            <person name="Copeland A."/>
            <person name="Lucas S."/>
            <person name="Nolan M."/>
            <person name="Lapidus A.L."/>
            <person name="Palumbo A.V."/>
            <person name="Wall J.D."/>
        </authorList>
    </citation>
    <scope>NUCLEOTIDE SEQUENCE [LARGE SCALE GENOMIC DNA]</scope>
    <source>
        <strain evidence="2">ATCC BAA 1058 / DSM 17464 / G20</strain>
    </source>
</reference>
<dbReference type="AlphaFoldDB" id="Q310U1"/>
<evidence type="ECO:0000313" key="1">
    <source>
        <dbReference type="EMBL" id="ABB38555.1"/>
    </source>
</evidence>
<name>Q310U1_OLEA2</name>
<dbReference type="HOGENOM" id="CLU_2582675_0_0_7"/>
<evidence type="ECO:0000313" key="2">
    <source>
        <dbReference type="Proteomes" id="UP000002710"/>
    </source>
</evidence>
<dbReference type="KEGG" id="dde:Dde_1758"/>
<accession>Q310U1</accession>
<protein>
    <submittedName>
        <fullName evidence="1">Uncharacterized protein</fullName>
    </submittedName>
</protein>
<dbReference type="Proteomes" id="UP000002710">
    <property type="component" value="Chromosome"/>
</dbReference>